<reference evidence="5 6" key="1">
    <citation type="submission" date="2020-10" db="EMBL/GenBank/DDBJ databases">
        <title>Connecting structure to function with the recovery of over 1000 high-quality activated sludge metagenome-assembled genomes encoding full-length rRNA genes using long-read sequencing.</title>
        <authorList>
            <person name="Singleton C.M."/>
            <person name="Petriglieri F."/>
            <person name="Kristensen J.M."/>
            <person name="Kirkegaard R.H."/>
            <person name="Michaelsen T.Y."/>
            <person name="Andersen M.H."/>
            <person name="Karst S.M."/>
            <person name="Dueholm M.S."/>
            <person name="Nielsen P.H."/>
            <person name="Albertsen M."/>
        </authorList>
    </citation>
    <scope>NUCLEOTIDE SEQUENCE [LARGE SCALE GENOMIC DNA]</scope>
    <source>
        <strain evidence="5">Ribe_18-Q3-R11-54_MAXAC.273</strain>
    </source>
</reference>
<keyword evidence="4" id="KW-0963">Cytoplasm</keyword>
<dbReference type="InterPro" id="IPR003329">
    <property type="entry name" value="Cytidylyl_trans"/>
</dbReference>
<dbReference type="GO" id="GO:0005829">
    <property type="term" value="C:cytosol"/>
    <property type="evidence" value="ECO:0007669"/>
    <property type="project" value="TreeGrafter"/>
</dbReference>
<evidence type="ECO:0000256" key="2">
    <source>
        <dbReference type="ARBA" id="ARBA00022695"/>
    </source>
</evidence>
<comment type="catalytic activity">
    <reaction evidence="4">
        <text>3-deoxy-alpha-D-manno-oct-2-ulosonate + CTP = CMP-3-deoxy-beta-D-manno-octulosonate + diphosphate</text>
        <dbReference type="Rhea" id="RHEA:23448"/>
        <dbReference type="ChEBI" id="CHEBI:33019"/>
        <dbReference type="ChEBI" id="CHEBI:37563"/>
        <dbReference type="ChEBI" id="CHEBI:85986"/>
        <dbReference type="ChEBI" id="CHEBI:85987"/>
        <dbReference type="EC" id="2.7.7.38"/>
    </reaction>
</comment>
<dbReference type="InterPro" id="IPR004528">
    <property type="entry name" value="KdsB"/>
</dbReference>
<comment type="caution">
    <text evidence="5">The sequence shown here is derived from an EMBL/GenBank/DDBJ whole genome shotgun (WGS) entry which is preliminary data.</text>
</comment>
<dbReference type="NCBIfam" id="NF003952">
    <property type="entry name" value="PRK05450.1-5"/>
    <property type="match status" value="1"/>
</dbReference>
<dbReference type="AlphaFoldDB" id="A0A9D7SW24"/>
<dbReference type="Proteomes" id="UP000808337">
    <property type="component" value="Unassembled WGS sequence"/>
</dbReference>
<comment type="similarity">
    <text evidence="4">Belongs to the KdsB family.</text>
</comment>
<dbReference type="InterPro" id="IPR029044">
    <property type="entry name" value="Nucleotide-diphossugar_trans"/>
</dbReference>
<evidence type="ECO:0000256" key="3">
    <source>
        <dbReference type="ARBA" id="ARBA00022985"/>
    </source>
</evidence>
<protein>
    <recommendedName>
        <fullName evidence="4">3-deoxy-manno-octulosonate cytidylyltransferase</fullName>
        <ecNumber evidence="4">2.7.7.38</ecNumber>
    </recommendedName>
    <alternativeName>
        <fullName evidence="4">CMP-2-keto-3-deoxyoctulosonic acid synthase</fullName>
        <shortName evidence="4">CKS</shortName>
        <shortName evidence="4">CMP-KDO synthase</shortName>
    </alternativeName>
</protein>
<dbReference type="GO" id="GO:0033468">
    <property type="term" value="P:CMP-keto-3-deoxy-D-manno-octulosonic acid biosynthetic process"/>
    <property type="evidence" value="ECO:0007669"/>
    <property type="project" value="UniProtKB-UniRule"/>
</dbReference>
<comment type="pathway">
    <text evidence="4">Nucleotide-sugar biosynthesis; CMP-3-deoxy-D-manno-octulosonate biosynthesis; CMP-3-deoxy-D-manno-octulosonate from 3-deoxy-D-manno-octulosonate and CTP: step 1/1.</text>
</comment>
<dbReference type="CDD" id="cd02517">
    <property type="entry name" value="CMP-KDO-Synthetase"/>
    <property type="match status" value="1"/>
</dbReference>
<keyword evidence="2 4" id="KW-0548">Nucleotidyltransferase</keyword>
<dbReference type="GO" id="GO:0009103">
    <property type="term" value="P:lipopolysaccharide biosynthetic process"/>
    <property type="evidence" value="ECO:0007669"/>
    <property type="project" value="UniProtKB-UniRule"/>
</dbReference>
<keyword evidence="3 4" id="KW-0448">Lipopolysaccharide biosynthesis</keyword>
<keyword evidence="1 4" id="KW-0808">Transferase</keyword>
<name>A0A9D7SW24_9BACT</name>
<dbReference type="EMBL" id="JADKGY010000029">
    <property type="protein sequence ID" value="MBK9984167.1"/>
    <property type="molecule type" value="Genomic_DNA"/>
</dbReference>
<comment type="subcellular location">
    <subcellularLocation>
        <location evidence="4">Cytoplasm</location>
    </subcellularLocation>
</comment>
<evidence type="ECO:0000313" key="5">
    <source>
        <dbReference type="EMBL" id="MBK9984167.1"/>
    </source>
</evidence>
<dbReference type="PANTHER" id="PTHR42866">
    <property type="entry name" value="3-DEOXY-MANNO-OCTULOSONATE CYTIDYLYLTRANSFERASE"/>
    <property type="match status" value="1"/>
</dbReference>
<sequence>MNAYCTMAIIPARYGSQRLPGKPLLQIHGKSLIQRVCEQVQKAKSIDHFCVATDDIRIYNHVKKLGHDVVMTRYDHPSGTFRCAEVLSQFPMVTHVVNIQGDEPLIDPGMIDLLSNYICEQSGLSIATLIHRIDDADDLENSNVVKVVVNRSGGAMYFSRQAIPFVRDFPIEKWLSQGTFYKHVGLYAYTAQALLAIEKLSGHPYESMEKLEQLSWLANGYQIQCLETTMESKGIDTEEDLKLVTAIIMQKEN</sequence>
<organism evidence="5 6">
    <name type="scientific">Candidatus Opimibacter skivensis</name>
    <dbReference type="NCBI Taxonomy" id="2982028"/>
    <lineage>
        <taxon>Bacteria</taxon>
        <taxon>Pseudomonadati</taxon>
        <taxon>Bacteroidota</taxon>
        <taxon>Saprospiria</taxon>
        <taxon>Saprospirales</taxon>
        <taxon>Saprospiraceae</taxon>
        <taxon>Candidatus Opimibacter</taxon>
    </lineage>
</organism>
<comment type="function">
    <text evidence="4">Activates KDO (a required 8-carbon sugar) for incorporation into bacterial lipopolysaccharide in Gram-negative bacteria.</text>
</comment>
<dbReference type="Pfam" id="PF02348">
    <property type="entry name" value="CTP_transf_3"/>
    <property type="match status" value="1"/>
</dbReference>
<evidence type="ECO:0000313" key="6">
    <source>
        <dbReference type="Proteomes" id="UP000808337"/>
    </source>
</evidence>
<dbReference type="HAMAP" id="MF_00057">
    <property type="entry name" value="KdsB"/>
    <property type="match status" value="1"/>
</dbReference>
<dbReference type="SUPFAM" id="SSF53448">
    <property type="entry name" value="Nucleotide-diphospho-sugar transferases"/>
    <property type="match status" value="1"/>
</dbReference>
<dbReference type="GO" id="GO:0008690">
    <property type="term" value="F:3-deoxy-manno-octulosonate cytidylyltransferase activity"/>
    <property type="evidence" value="ECO:0007669"/>
    <property type="project" value="UniProtKB-UniRule"/>
</dbReference>
<dbReference type="EC" id="2.7.7.38" evidence="4"/>
<dbReference type="Gene3D" id="3.90.550.10">
    <property type="entry name" value="Spore Coat Polysaccharide Biosynthesis Protein SpsA, Chain A"/>
    <property type="match status" value="1"/>
</dbReference>
<dbReference type="PANTHER" id="PTHR42866:SF2">
    <property type="entry name" value="3-DEOXY-MANNO-OCTULOSONATE CYTIDYLYLTRANSFERASE, MITOCHONDRIAL"/>
    <property type="match status" value="1"/>
</dbReference>
<evidence type="ECO:0000256" key="1">
    <source>
        <dbReference type="ARBA" id="ARBA00022679"/>
    </source>
</evidence>
<dbReference type="NCBIfam" id="TIGR00466">
    <property type="entry name" value="kdsB"/>
    <property type="match status" value="1"/>
</dbReference>
<accession>A0A9D7SW24</accession>
<evidence type="ECO:0000256" key="4">
    <source>
        <dbReference type="HAMAP-Rule" id="MF_00057"/>
    </source>
</evidence>
<dbReference type="NCBIfam" id="NF009905">
    <property type="entry name" value="PRK13368.1"/>
    <property type="match status" value="1"/>
</dbReference>
<proteinExistence type="inferred from homology"/>
<gene>
    <name evidence="4 5" type="primary">kdsB</name>
    <name evidence="5" type="ORF">IPP15_17660</name>
</gene>